<dbReference type="PANTHER" id="PTHR11941:SF133">
    <property type="entry name" value="1,2-EPOXYPHENYLACETYL-COA ISOMERASE"/>
    <property type="match status" value="1"/>
</dbReference>
<dbReference type="EMBL" id="NJBN01000004">
    <property type="protein sequence ID" value="TKJ40711.1"/>
    <property type="molecule type" value="Genomic_DNA"/>
</dbReference>
<evidence type="ECO:0000256" key="2">
    <source>
        <dbReference type="ARBA" id="ARBA00023239"/>
    </source>
</evidence>
<dbReference type="InterPro" id="IPR029045">
    <property type="entry name" value="ClpP/crotonase-like_dom_sf"/>
</dbReference>
<evidence type="ECO:0000256" key="1">
    <source>
        <dbReference type="ARBA" id="ARBA00005254"/>
    </source>
</evidence>
<evidence type="ECO:0000313" key="3">
    <source>
        <dbReference type="EMBL" id="TKJ40711.1"/>
    </source>
</evidence>
<dbReference type="GO" id="GO:0016829">
    <property type="term" value="F:lyase activity"/>
    <property type="evidence" value="ECO:0007669"/>
    <property type="project" value="UniProtKB-KW"/>
</dbReference>
<evidence type="ECO:0008006" key="5">
    <source>
        <dbReference type="Google" id="ProtNLM"/>
    </source>
</evidence>
<keyword evidence="2" id="KW-0456">Lyase</keyword>
<dbReference type="GO" id="GO:0006635">
    <property type="term" value="P:fatty acid beta-oxidation"/>
    <property type="evidence" value="ECO:0007669"/>
    <property type="project" value="TreeGrafter"/>
</dbReference>
<protein>
    <recommendedName>
        <fullName evidence="5">Enoyl-CoA hydratase</fullName>
    </recommendedName>
</protein>
<dbReference type="PANTHER" id="PTHR11941">
    <property type="entry name" value="ENOYL-COA HYDRATASE-RELATED"/>
    <property type="match status" value="1"/>
</dbReference>
<dbReference type="InterPro" id="IPR014748">
    <property type="entry name" value="Enoyl-CoA_hydra_C"/>
</dbReference>
<accession>A0A532V0J4</accession>
<dbReference type="CDD" id="cd06558">
    <property type="entry name" value="crotonase-like"/>
    <property type="match status" value="1"/>
</dbReference>
<evidence type="ECO:0000313" key="4">
    <source>
        <dbReference type="Proteomes" id="UP000319619"/>
    </source>
</evidence>
<name>A0A532V0J4_UNCL8</name>
<sequence>MDSTKPDLVLSRIENQVGYISLNRPEAYNAFNLDLANQFLRVLEEFDGDDNVRVIVLKGEGKVFSAGGDIREMLGYVQDGTDRAAYFRAPLAAFGKMVMALRRSPKPTIAAVHGAVAGFAFNLVLGCDMILAEEKTRFSQAFIRVGLSPDGGGTWFLPRLVGYARACELAMLPTEIDAAKALDWGLINWTVPEDSFEEKLGEITAALVNSPKEAIRRTKSLLNSSYDHSLEEHIEIERLAQVENAAHDDFEEGLTAFVEKRKPDF</sequence>
<dbReference type="Gene3D" id="1.10.12.10">
    <property type="entry name" value="Lyase 2-enoyl-coa Hydratase, Chain A, domain 2"/>
    <property type="match status" value="1"/>
</dbReference>
<proteinExistence type="inferred from homology"/>
<gene>
    <name evidence="3" type="ORF">CEE37_07030</name>
</gene>
<comment type="similarity">
    <text evidence="1">Belongs to the enoyl-CoA hydratase/isomerase family.</text>
</comment>
<dbReference type="Proteomes" id="UP000319619">
    <property type="component" value="Unassembled WGS sequence"/>
</dbReference>
<dbReference type="InterPro" id="IPR001753">
    <property type="entry name" value="Enoyl-CoA_hydra/iso"/>
</dbReference>
<dbReference type="SUPFAM" id="SSF52096">
    <property type="entry name" value="ClpP/crotonase"/>
    <property type="match status" value="1"/>
</dbReference>
<dbReference type="AlphaFoldDB" id="A0A532V0J4"/>
<reference evidence="3 4" key="1">
    <citation type="submission" date="2017-06" db="EMBL/GenBank/DDBJ databases">
        <title>Novel microbial phyla capable of carbon fixation and sulfur reduction in deep-sea sediments.</title>
        <authorList>
            <person name="Huang J."/>
            <person name="Baker B."/>
            <person name="Wang Y."/>
        </authorList>
    </citation>
    <scope>NUCLEOTIDE SEQUENCE [LARGE SCALE GENOMIC DNA]</scope>
    <source>
        <strain evidence="3">B3_LCP</strain>
    </source>
</reference>
<dbReference type="Gene3D" id="3.90.226.10">
    <property type="entry name" value="2-enoyl-CoA Hydratase, Chain A, domain 1"/>
    <property type="match status" value="1"/>
</dbReference>
<organism evidence="3 4">
    <name type="scientific">candidate division LCP-89 bacterium B3_LCP</name>
    <dbReference type="NCBI Taxonomy" id="2012998"/>
    <lineage>
        <taxon>Bacteria</taxon>
        <taxon>Pseudomonadati</taxon>
        <taxon>Bacteria division LCP-89</taxon>
    </lineage>
</organism>
<dbReference type="Pfam" id="PF00378">
    <property type="entry name" value="ECH_1"/>
    <property type="match status" value="1"/>
</dbReference>
<comment type="caution">
    <text evidence="3">The sequence shown here is derived from an EMBL/GenBank/DDBJ whole genome shotgun (WGS) entry which is preliminary data.</text>
</comment>